<dbReference type="STRING" id="663278.Ethha_0552"/>
<feature type="domain" description="Purple acid phosphatase N-terminal" evidence="6">
    <location>
        <begin position="1153"/>
        <end position="1253"/>
    </location>
</feature>
<organism evidence="7 8">
    <name type="scientific">Ethanoligenens harbinense (strain DSM 18485 / JCM 12961 / CGMCC 1.5033 / YUAN-3)</name>
    <dbReference type="NCBI Taxonomy" id="663278"/>
    <lineage>
        <taxon>Bacteria</taxon>
        <taxon>Bacillati</taxon>
        <taxon>Bacillota</taxon>
        <taxon>Clostridia</taxon>
        <taxon>Eubacteriales</taxon>
        <taxon>Oscillospiraceae</taxon>
        <taxon>Ethanoligenens</taxon>
    </lineage>
</organism>
<dbReference type="GO" id="GO:0003993">
    <property type="term" value="F:acid phosphatase activity"/>
    <property type="evidence" value="ECO:0007669"/>
    <property type="project" value="InterPro"/>
</dbReference>
<dbReference type="Proteomes" id="UP000001551">
    <property type="component" value="Chromosome"/>
</dbReference>
<gene>
    <name evidence="7" type="ordered locus">Ethha_0552</name>
</gene>
<feature type="domain" description="Calcineurin-like phosphoesterase" evidence="4">
    <location>
        <begin position="1262"/>
        <end position="1452"/>
    </location>
</feature>
<dbReference type="InterPro" id="IPR004843">
    <property type="entry name" value="Calcineurin-like_PHP"/>
</dbReference>
<accession>E6U9D8</accession>
<feature type="domain" description="Phosphodiester glycosidase" evidence="5">
    <location>
        <begin position="255"/>
        <end position="440"/>
    </location>
</feature>
<dbReference type="InterPro" id="IPR018711">
    <property type="entry name" value="NAGPA"/>
</dbReference>
<evidence type="ECO:0000259" key="5">
    <source>
        <dbReference type="Pfam" id="PF09992"/>
    </source>
</evidence>
<evidence type="ECO:0000259" key="6">
    <source>
        <dbReference type="Pfam" id="PF16656"/>
    </source>
</evidence>
<evidence type="ECO:0000313" key="8">
    <source>
        <dbReference type="Proteomes" id="UP000001551"/>
    </source>
</evidence>
<dbReference type="RefSeq" id="WP_013484501.1">
    <property type="nucleotide sequence ID" value="NC_014828.1"/>
</dbReference>
<dbReference type="HOGENOM" id="CLU_002166_0_0_9"/>
<sequence length="1953" mass="206736">MKKSYLRRQYAILKKTAAIVLCFVVVASSVIYKGPRALADDSDSTGIGTIQSAEIKELTPGLNYQVTESSNTDGLQKSHTLTYNPKTASVKPEVTSGQYIWGAETVAQMAAEQSGTVVAAVNGSFFDINNGTPRGEVIENGELTSCVEGYDRTGTTTYPSTGTKKNGYALVGFRKDGTFACGVGNYSIKYTVKGADGTIKTNNWDIDYFNKYYSPMTSWKYLFSSKYGTSTHTDAPGTEIVMDVQSGTMQLGGIVTAKVVEKKLNSTDTPIGANQLVLYAANQSNKFSDLSDSHINVGDTVTISVSDLNESTNHFADSNNPVVNAVTGLAVPIVENGQVTQDASQYADEQTLNPRTAIGVKADGSVVLFQVDGRQDGWSEGMNGVGIGEYMVQQGCERACFLDGGGSSTTLVRQPGDDSLSLANRPSDGSERADSDCILLVSTATVTHQFASAYVTPSQETVPPQSTVQFSAKGRDSSGASADLPSSGLQWSLYDNSYGTIDATTGAFVSNGKLGKVNIILKYNGNEVGSASLEIENPDSFTSSANNVTMQPGDTKSLGLTATYQGHTVKFTKSDVTWSIPDNLGTVDNDNNFVAGTTCGSGNITAKFNNTNLSVTIHIQVGQDPVVVENCESLTDDTTAQSLWTSFPGKRGEQVSVGASTYPDSPVRFGNHSVRVDFDFTQAQKNTTLTAHAGPKTVTESAQGTPTSFGVWVYGTPETQGMSLWFGFVDGNGNDFGMYMPPETGEPYIANLGQIYWEGWKYISIPIDTSAHPGPIKLQDNGYAIDLISLKSGTTGGGPMTKGSIYFDNFRFVYGTANDDLYAPIIDSVNVDGKAYNSSSVNISANIHDDTSDKYMSGINWDRVRVLVDGKDYTSDKQHFSYDKDGIVYLSGYQWSDGTHKVTVDIQDNFGNETTKDVYFTVNTGNGSKLSLEPQANSVQLGGTGGLVLKADDMSTVTGATATVTIGKGYPVTSVDFAQSAAQSTYQYDASTGNLTLNIQNRGAAQSAGTLATIHVSAPNTVAQGSSIAYSASGAFTLTSQTSTSFISSFSASGSLSVAAGLNITVGQMVVGSPGTMTVTTADGKAAAGADVTFLSADGTKTDLGTTGADGTLQSTVPTQTAQKFTLWASLGDAYSFDTSGQSYNPQLSATPQNLLAGSTQDASTEKTFTWMTNPLQGENKAVMQIALQSDYEKNGESAFKHYTGTRQLITYSSDSSAVELSSVTATGLSAGTTYSYRVGDGTNWSDVRSFTTLKADDDRLTFNVFGDTQVTNTSGLSDFSTFLSQIESAATKPAFSIHVGDFTDDQTNFSEMNMTANMFSQHAAFDSLDAIHVLGNHEYMGDDGTKSAAILGLADSNGPDCDKTGTYSVDYGNMHIAVLGWTDNASDMAKKMDWLRQDMKSTNKTWKIIATHQPTYNKNPDDSSTLFYDTLPQVCDELGIDIVFSGHDHSYGRTYPIYNKTAVTTDPTNCNSGTVYISAGHTGDKTYDINPVYPDAFAKVQAEANKDDKVYLTCTVNSNKMNIKVTDSENGATSDDVTLTAHKADKTALQSGITTAKALLAGAQTGDGKNEYPQSAVNGLSSAIIAAQTVNTDDDATPEEVCAAISSLGAAVNTFKSNVVTVDETALDTLVDTAGQISDSNSYTVASWDTFQSALQAAKGVQQELNPTQQEIDSAYNVLDAAQKGLASSGDPTSLNVEIALTGAYQQSDYTADSWSGLQKALESAQSAISARSGQTTLDAALVALKKAVNTLAETGTKRDTGTGVTLTVPEGTLPVGSSMHVSQIQSGKDYHTAAYAVRDVSSKFVLYDISVLLQNGTVWEPSSNISIQISLPIPAGYDTSRLAVYYIDDNGNKEMQKGHVENGYYVFMAQHLSRYLLAEVNNTSSEETSSDNNSTGSTSSSSTSTSSASTSSAASASNPDTGSSSVPTAVGVLALVLGTGVFLLKTGKKKK</sequence>
<dbReference type="PANTHER" id="PTHR45867">
    <property type="entry name" value="PURPLE ACID PHOSPHATASE"/>
    <property type="match status" value="1"/>
</dbReference>
<feature type="region of interest" description="Disordered" evidence="2">
    <location>
        <begin position="1885"/>
        <end position="1927"/>
    </location>
</feature>
<keyword evidence="3" id="KW-0812">Transmembrane</keyword>
<feature type="transmembrane region" description="Helical" evidence="3">
    <location>
        <begin position="1928"/>
        <end position="1946"/>
    </location>
</feature>
<dbReference type="Gene3D" id="2.60.40.1080">
    <property type="match status" value="2"/>
</dbReference>
<evidence type="ECO:0000313" key="7">
    <source>
        <dbReference type="EMBL" id="ADU26129.1"/>
    </source>
</evidence>
<dbReference type="SUPFAM" id="SSF49363">
    <property type="entry name" value="Purple acid phosphatase, N-terminal domain"/>
    <property type="match status" value="1"/>
</dbReference>
<dbReference type="Gene3D" id="2.60.40.380">
    <property type="entry name" value="Purple acid phosphatase-like, N-terminal"/>
    <property type="match status" value="1"/>
</dbReference>
<proteinExistence type="predicted"/>
<dbReference type="InterPro" id="IPR008963">
    <property type="entry name" value="Purple_acid_Pase-like_N"/>
</dbReference>
<keyword evidence="3" id="KW-0472">Membrane</keyword>
<dbReference type="InterPro" id="IPR029052">
    <property type="entry name" value="Metallo-depent_PP-like"/>
</dbReference>
<dbReference type="PANTHER" id="PTHR45867:SF3">
    <property type="entry name" value="ACID PHOSPHATASE TYPE 7"/>
    <property type="match status" value="1"/>
</dbReference>
<keyword evidence="3" id="KW-1133">Transmembrane helix</keyword>
<keyword evidence="8" id="KW-1185">Reference proteome</keyword>
<dbReference type="Gene3D" id="1.20.1270.90">
    <property type="entry name" value="AF1782-like"/>
    <property type="match status" value="3"/>
</dbReference>
<dbReference type="Pfam" id="PF07554">
    <property type="entry name" value="FIVAR"/>
    <property type="match status" value="2"/>
</dbReference>
<dbReference type="InterPro" id="IPR015914">
    <property type="entry name" value="PAPs_N"/>
</dbReference>
<feature type="compositionally biased region" description="Low complexity" evidence="2">
    <location>
        <begin position="1885"/>
        <end position="1920"/>
    </location>
</feature>
<dbReference type="KEGG" id="eha:Ethha_0552"/>
<evidence type="ECO:0000256" key="3">
    <source>
        <dbReference type="SAM" id="Phobius"/>
    </source>
</evidence>
<protein>
    <submittedName>
        <fullName evidence="7">Metallophosphoesterase</fullName>
    </submittedName>
</protein>
<evidence type="ECO:0000256" key="1">
    <source>
        <dbReference type="ARBA" id="ARBA00022729"/>
    </source>
</evidence>
<keyword evidence="1" id="KW-0732">Signal</keyword>
<dbReference type="eggNOG" id="COG4632">
    <property type="taxonomic scope" value="Bacteria"/>
</dbReference>
<dbReference type="Pfam" id="PF00149">
    <property type="entry name" value="Metallophos"/>
    <property type="match status" value="1"/>
</dbReference>
<evidence type="ECO:0000256" key="2">
    <source>
        <dbReference type="SAM" id="MobiDB-lite"/>
    </source>
</evidence>
<dbReference type="eggNOG" id="COG1409">
    <property type="taxonomic scope" value="Bacteria"/>
</dbReference>
<dbReference type="Pfam" id="PF16656">
    <property type="entry name" value="Pur_ac_phosph_N"/>
    <property type="match status" value="1"/>
</dbReference>
<dbReference type="GO" id="GO:0046872">
    <property type="term" value="F:metal ion binding"/>
    <property type="evidence" value="ECO:0007669"/>
    <property type="project" value="InterPro"/>
</dbReference>
<evidence type="ECO:0000259" key="4">
    <source>
        <dbReference type="Pfam" id="PF00149"/>
    </source>
</evidence>
<name>E6U9D8_ETHHY</name>
<dbReference type="Gene3D" id="3.60.21.10">
    <property type="match status" value="1"/>
</dbReference>
<dbReference type="SUPFAM" id="SSF56300">
    <property type="entry name" value="Metallo-dependent phosphatases"/>
    <property type="match status" value="1"/>
</dbReference>
<dbReference type="EMBL" id="CP002400">
    <property type="protein sequence ID" value="ADU26129.1"/>
    <property type="molecule type" value="Genomic_DNA"/>
</dbReference>
<dbReference type="Pfam" id="PF09992">
    <property type="entry name" value="NAGPA"/>
    <property type="match status" value="1"/>
</dbReference>
<reference evidence="7 8" key="1">
    <citation type="submission" date="2010-12" db="EMBL/GenBank/DDBJ databases">
        <title>Complete sequence of Ethanoligenens harbinense YUAN-3.</title>
        <authorList>
            <person name="Lucas S."/>
            <person name="Copeland A."/>
            <person name="Lapidus A."/>
            <person name="Cheng J.-F."/>
            <person name="Bruce D."/>
            <person name="Goodwin L."/>
            <person name="Pitluck S."/>
            <person name="Chertkov O."/>
            <person name="Misra M."/>
            <person name="Detter J.C."/>
            <person name="Han C."/>
            <person name="Tapia R."/>
            <person name="Land M."/>
            <person name="Hauser L."/>
            <person name="Jeffries C."/>
            <person name="Kyrpides N."/>
            <person name="Ivanova N."/>
            <person name="Mikhailova N."/>
            <person name="Wang A."/>
            <person name="Mouttaki H."/>
            <person name="He Z."/>
            <person name="Zhou J."/>
            <person name="Hemme C.L."/>
            <person name="Woyke T."/>
        </authorList>
    </citation>
    <scope>NUCLEOTIDE SEQUENCE [LARGE SCALE GENOMIC DNA]</scope>
    <source>
        <strain evidence="8">DSM 18485 / JCM 12961 / CGMCC 1.5033 / YUAN-3</strain>
    </source>
</reference>
<feature type="region of interest" description="Disordered" evidence="2">
    <location>
        <begin position="411"/>
        <end position="432"/>
    </location>
</feature>